<dbReference type="STRING" id="1122236.GCA_000378225_02150"/>
<reference evidence="1 2" key="1">
    <citation type="submission" date="2018-09" db="EMBL/GenBank/DDBJ databases">
        <title>Metagenome Assembled Genomes from an Advanced Water Purification Facility.</title>
        <authorList>
            <person name="Stamps B.W."/>
            <person name="Spear J.R."/>
        </authorList>
    </citation>
    <scope>NUCLEOTIDE SEQUENCE [LARGE SCALE GENOMIC DNA]</scope>
    <source>
        <strain evidence="1">Bin_42_2</strain>
    </source>
</reference>
<dbReference type="EMBL" id="SSGG01000034">
    <property type="protein sequence ID" value="TXI38073.1"/>
    <property type="molecule type" value="Genomic_DNA"/>
</dbReference>
<evidence type="ECO:0000313" key="1">
    <source>
        <dbReference type="EMBL" id="TXI38073.1"/>
    </source>
</evidence>
<organism evidence="1 2">
    <name type="scientific">Methylophilus methylotrophus</name>
    <name type="common">Bacterium W3A1</name>
    <dbReference type="NCBI Taxonomy" id="17"/>
    <lineage>
        <taxon>Bacteria</taxon>
        <taxon>Pseudomonadati</taxon>
        <taxon>Pseudomonadota</taxon>
        <taxon>Betaproteobacteria</taxon>
        <taxon>Nitrosomonadales</taxon>
        <taxon>Methylophilaceae</taxon>
        <taxon>Methylophilus</taxon>
    </lineage>
</organism>
<gene>
    <name evidence="1" type="ORF">E6Q51_01845</name>
</gene>
<sequence>MPQTPEAERTAIAQAVGVLEDIVGTKIGTAADRAGTFNNSDYLHQQDCNDEAINTTTYMRLMQQAGLIRLHDILDTRTRKFFFTGWPHSAAVIREQASQAEYAVDSWFYDNGYPATIVPMAVWKDGYIPEDSPIVQRPQQKDSPTE</sequence>
<comment type="caution">
    <text evidence="1">The sequence shown here is derived from an EMBL/GenBank/DDBJ whole genome shotgun (WGS) entry which is preliminary data.</text>
</comment>
<protein>
    <submittedName>
        <fullName evidence="1">Uncharacterized protein</fullName>
    </submittedName>
</protein>
<name>A0A5C7WMM4_METME</name>
<dbReference type="Proteomes" id="UP000321374">
    <property type="component" value="Unassembled WGS sequence"/>
</dbReference>
<accession>A0A5C7WMM4</accession>
<proteinExistence type="predicted"/>
<evidence type="ECO:0000313" key="2">
    <source>
        <dbReference type="Proteomes" id="UP000321374"/>
    </source>
</evidence>
<dbReference type="AlphaFoldDB" id="A0A5C7WMM4"/>